<dbReference type="RefSeq" id="WP_163316190.1">
    <property type="nucleotide sequence ID" value="NZ_JAAGAA010000007.1"/>
</dbReference>
<dbReference type="InterPro" id="IPR004089">
    <property type="entry name" value="MCPsignal_dom"/>
</dbReference>
<feature type="domain" description="Methyl-accepting transducer" evidence="4">
    <location>
        <begin position="260"/>
        <end position="496"/>
    </location>
</feature>
<dbReference type="GO" id="GO:0016020">
    <property type="term" value="C:membrane"/>
    <property type="evidence" value="ECO:0007669"/>
    <property type="project" value="InterPro"/>
</dbReference>
<dbReference type="PANTHER" id="PTHR32089">
    <property type="entry name" value="METHYL-ACCEPTING CHEMOTAXIS PROTEIN MCPB"/>
    <property type="match status" value="1"/>
</dbReference>
<comment type="similarity">
    <text evidence="2">Belongs to the methyl-accepting chemotaxis (MCP) protein family.</text>
</comment>
<dbReference type="EMBL" id="JAAGAA010000007">
    <property type="protein sequence ID" value="NDV12977.1"/>
    <property type="molecule type" value="Genomic_DNA"/>
</dbReference>
<protein>
    <submittedName>
        <fullName evidence="5">Methyl-accepting chemotaxis protein</fullName>
    </submittedName>
</protein>
<gene>
    <name evidence="5" type="ORF">GZH52_09200</name>
</gene>
<dbReference type="GO" id="GO:0006935">
    <property type="term" value="P:chemotaxis"/>
    <property type="evidence" value="ECO:0007669"/>
    <property type="project" value="InterPro"/>
</dbReference>
<name>A0A6B2KSQ8_9NEIS</name>
<dbReference type="PRINTS" id="PR00260">
    <property type="entry name" value="CHEMTRNSDUCR"/>
</dbReference>
<dbReference type="Pfam" id="PF00015">
    <property type="entry name" value="MCPsignal"/>
    <property type="match status" value="1"/>
</dbReference>
<dbReference type="InterPro" id="IPR004090">
    <property type="entry name" value="Chemotax_Me-accpt_rcpt"/>
</dbReference>
<evidence type="ECO:0000313" key="5">
    <source>
        <dbReference type="EMBL" id="NDV12977.1"/>
    </source>
</evidence>
<evidence type="ECO:0000256" key="1">
    <source>
        <dbReference type="ARBA" id="ARBA00023224"/>
    </source>
</evidence>
<evidence type="ECO:0000256" key="3">
    <source>
        <dbReference type="PROSITE-ProRule" id="PRU00284"/>
    </source>
</evidence>
<sequence>MSLKKQILLAFISSLALMAAAVLLSLYGLGQINAGFTRLAQHEQVLSDAFSSMYAQGLQSGQALRNVMLDPENQTGHKNLAKAQQAFAEALAQAEALGDTPTANTLSAIHEKSKQRNQLIAEVARLASIDGTQARSLLNARETPLWREIRQLLIDEGKAVDARAAAQREQLGAQLQQLELACAALAALAVLCAAASVAWMLRGLKNSLGADPRALSDAARQVAAGHLDTELPKAAPHSAMGAMAQMQQGLRELVGAIRARTDELSNQSAQLREQSDGLFGRLAAQGDAVSSMASSVEELTVSVNHIAESGETILARAGEGRGQSGAGLAAIGRAQAGMGEVEATAKAVGLVLTELHAESEKIGNIVNVIRDVAEQTNLLALNAAIEAARAGESGRGFAVVADEVRKLAERTARSTGEIESTMARIVRSIEGANDAMQAGNEAVVTQQKLITQAGDTLAQLATVSRDVEVLVAQIVDAIGEQGAASREIAATVEQLAQLSDQNRQALDHSQAAINESAELAAALRDTTGRFTLGMPA</sequence>
<dbReference type="CDD" id="cd11386">
    <property type="entry name" value="MCP_signal"/>
    <property type="match status" value="1"/>
</dbReference>
<comment type="caution">
    <text evidence="5">The sequence shown here is derived from an EMBL/GenBank/DDBJ whole genome shotgun (WGS) entry which is preliminary data.</text>
</comment>
<evidence type="ECO:0000256" key="2">
    <source>
        <dbReference type="ARBA" id="ARBA00029447"/>
    </source>
</evidence>
<dbReference type="GO" id="GO:0004888">
    <property type="term" value="F:transmembrane signaling receptor activity"/>
    <property type="evidence" value="ECO:0007669"/>
    <property type="project" value="InterPro"/>
</dbReference>
<keyword evidence="1 3" id="KW-0807">Transducer</keyword>
<dbReference type="GO" id="GO:0007165">
    <property type="term" value="P:signal transduction"/>
    <property type="evidence" value="ECO:0007669"/>
    <property type="project" value="UniProtKB-KW"/>
</dbReference>
<proteinExistence type="inferred from homology"/>
<dbReference type="Gene3D" id="1.10.287.950">
    <property type="entry name" value="Methyl-accepting chemotaxis protein"/>
    <property type="match status" value="1"/>
</dbReference>
<accession>A0A6B2KSQ8</accession>
<dbReference type="PROSITE" id="PS50111">
    <property type="entry name" value="CHEMOTAXIS_TRANSDUC_2"/>
    <property type="match status" value="1"/>
</dbReference>
<reference evidence="5 6" key="1">
    <citation type="submission" date="2020-02" db="EMBL/GenBank/DDBJ databases">
        <authorList>
            <person name="Yang Z."/>
        </authorList>
    </citation>
    <scope>NUCLEOTIDE SEQUENCE [LARGE SCALE GENOMIC DNA]</scope>
    <source>
        <strain evidence="5 6">HX-7-9</strain>
    </source>
</reference>
<keyword evidence="6" id="KW-1185">Reference proteome</keyword>
<dbReference type="PANTHER" id="PTHR32089:SF112">
    <property type="entry name" value="LYSOZYME-LIKE PROTEIN-RELATED"/>
    <property type="match status" value="1"/>
</dbReference>
<evidence type="ECO:0000259" key="4">
    <source>
        <dbReference type="PROSITE" id="PS50111"/>
    </source>
</evidence>
<dbReference type="AlphaFoldDB" id="A0A6B2KSQ8"/>
<dbReference type="Proteomes" id="UP000482578">
    <property type="component" value="Unassembled WGS sequence"/>
</dbReference>
<evidence type="ECO:0000313" key="6">
    <source>
        <dbReference type="Proteomes" id="UP000482578"/>
    </source>
</evidence>
<dbReference type="SUPFAM" id="SSF58104">
    <property type="entry name" value="Methyl-accepting chemotaxis protein (MCP) signaling domain"/>
    <property type="match status" value="1"/>
</dbReference>
<dbReference type="SMART" id="SM00283">
    <property type="entry name" value="MA"/>
    <property type="match status" value="1"/>
</dbReference>
<organism evidence="5 6">
    <name type="scientific">Crenobacter caeni</name>
    <dbReference type="NCBI Taxonomy" id="2705474"/>
    <lineage>
        <taxon>Bacteria</taxon>
        <taxon>Pseudomonadati</taxon>
        <taxon>Pseudomonadota</taxon>
        <taxon>Betaproteobacteria</taxon>
        <taxon>Neisseriales</taxon>
        <taxon>Neisseriaceae</taxon>
        <taxon>Crenobacter</taxon>
    </lineage>
</organism>